<dbReference type="AlphaFoldDB" id="A0A6G9YEL0"/>
<keyword evidence="12" id="KW-1185">Reference proteome</keyword>
<dbReference type="EMBL" id="CP046172">
    <property type="protein sequence ID" value="QIS11632.1"/>
    <property type="molecule type" value="Genomic_DNA"/>
</dbReference>
<evidence type="ECO:0000313" key="11">
    <source>
        <dbReference type="EMBL" id="QIS11632.1"/>
    </source>
</evidence>
<dbReference type="GO" id="GO:0000155">
    <property type="term" value="F:phosphorelay sensor kinase activity"/>
    <property type="evidence" value="ECO:0007669"/>
    <property type="project" value="InterPro"/>
</dbReference>
<feature type="domain" description="Signal transduction histidine kinase subgroup 3 dimerisation and phosphoacceptor" evidence="10">
    <location>
        <begin position="189"/>
        <end position="268"/>
    </location>
</feature>
<evidence type="ECO:0000256" key="6">
    <source>
        <dbReference type="ARBA" id="ARBA00022777"/>
    </source>
</evidence>
<dbReference type="Gene3D" id="3.30.565.10">
    <property type="entry name" value="Histidine kinase-like ATPase, C-terminal domain"/>
    <property type="match status" value="1"/>
</dbReference>
<keyword evidence="5" id="KW-0547">Nucleotide-binding</keyword>
<dbReference type="InterPro" id="IPR011712">
    <property type="entry name" value="Sig_transdc_His_kin_sub3_dim/P"/>
</dbReference>
<evidence type="ECO:0000256" key="7">
    <source>
        <dbReference type="ARBA" id="ARBA00022840"/>
    </source>
</evidence>
<dbReference type="PANTHER" id="PTHR24421:SF10">
    <property type="entry name" value="NITRATE_NITRITE SENSOR PROTEIN NARQ"/>
    <property type="match status" value="1"/>
</dbReference>
<evidence type="ECO:0000256" key="8">
    <source>
        <dbReference type="ARBA" id="ARBA00023012"/>
    </source>
</evidence>
<sequence>MWGPGGDVVRSLARQSQLVALGALFADLAQLLLRFPAASGSVAYWLVCIAVIVADLALAAPARWSGRIAVAHAAVMLTAGILLYDTPARYGGNDAGVMIAGYRVGAWLRGWPGIAAMATLFAGAILTRMHNGDFDLAHLSIVGVKSSILPWLVGRYTTARRAYLAELDRKADNDRRDAQQAIAEAVLDERRAIALDLHDMISHHVSAIGVHAGAARLGLAAAQGESGARNCSAATRNGTLVLAKALDEVESSSHAAMDDLRRMLDLLHGNDGDGMRQPGLANLDELIDGVRAAGLRVRMDVTGAHFAPLPGSLDIALYRITQEMLTNALRHGDGSVHLRIERDAAGLTVSSENPLPPDPAPAADPVTHRGLAGIRRRAVLFDGRVDHGPDPARRSWRTAVTFPLAKPVAGEVLS</sequence>
<evidence type="ECO:0000256" key="9">
    <source>
        <dbReference type="SAM" id="Phobius"/>
    </source>
</evidence>
<evidence type="ECO:0000256" key="3">
    <source>
        <dbReference type="ARBA" id="ARBA00022553"/>
    </source>
</evidence>
<dbReference type="InterPro" id="IPR050482">
    <property type="entry name" value="Sensor_HK_TwoCompSys"/>
</dbReference>
<comment type="catalytic activity">
    <reaction evidence="1">
        <text>ATP + protein L-histidine = ADP + protein N-phospho-L-histidine.</text>
        <dbReference type="EC" id="2.7.13.3"/>
    </reaction>
</comment>
<dbReference type="InterPro" id="IPR036890">
    <property type="entry name" value="HATPase_C_sf"/>
</dbReference>
<dbReference type="GO" id="GO:0005524">
    <property type="term" value="F:ATP binding"/>
    <property type="evidence" value="ECO:0007669"/>
    <property type="project" value="UniProtKB-KW"/>
</dbReference>
<evidence type="ECO:0000256" key="2">
    <source>
        <dbReference type="ARBA" id="ARBA00012438"/>
    </source>
</evidence>
<accession>A0A6G9YEL0</accession>
<organism evidence="11 12">
    <name type="scientific">Nocardia arthritidis</name>
    <dbReference type="NCBI Taxonomy" id="228602"/>
    <lineage>
        <taxon>Bacteria</taxon>
        <taxon>Bacillati</taxon>
        <taxon>Actinomycetota</taxon>
        <taxon>Actinomycetes</taxon>
        <taxon>Mycobacteriales</taxon>
        <taxon>Nocardiaceae</taxon>
        <taxon>Nocardia</taxon>
    </lineage>
</organism>
<dbReference type="PANTHER" id="PTHR24421">
    <property type="entry name" value="NITRATE/NITRITE SENSOR PROTEIN NARX-RELATED"/>
    <property type="match status" value="1"/>
</dbReference>
<dbReference type="Gene3D" id="1.20.5.1930">
    <property type="match status" value="1"/>
</dbReference>
<evidence type="ECO:0000313" key="12">
    <source>
        <dbReference type="Proteomes" id="UP000503540"/>
    </source>
</evidence>
<dbReference type="GO" id="GO:0046983">
    <property type="term" value="F:protein dimerization activity"/>
    <property type="evidence" value="ECO:0007669"/>
    <property type="project" value="InterPro"/>
</dbReference>
<dbReference type="Proteomes" id="UP000503540">
    <property type="component" value="Chromosome"/>
</dbReference>
<keyword evidence="9" id="KW-0812">Transmembrane</keyword>
<dbReference type="Pfam" id="PF07730">
    <property type="entry name" value="HisKA_3"/>
    <property type="match status" value="1"/>
</dbReference>
<evidence type="ECO:0000256" key="1">
    <source>
        <dbReference type="ARBA" id="ARBA00000085"/>
    </source>
</evidence>
<name>A0A6G9YEL0_9NOCA</name>
<proteinExistence type="predicted"/>
<keyword evidence="3" id="KW-0597">Phosphoprotein</keyword>
<gene>
    <name evidence="11" type="ORF">F5544_18810</name>
</gene>
<keyword evidence="9" id="KW-1133">Transmembrane helix</keyword>
<reference evidence="11 12" key="1">
    <citation type="journal article" date="2019" name="ACS Chem. Biol.">
        <title>Identification and Mobilization of a Cryptic Antibiotic Biosynthesis Gene Locus from a Human-Pathogenic Nocardia Isolate.</title>
        <authorList>
            <person name="Herisse M."/>
            <person name="Ishida K."/>
            <person name="Porter J.L."/>
            <person name="Howden B."/>
            <person name="Hertweck C."/>
            <person name="Stinear T.P."/>
            <person name="Pidot S.J."/>
        </authorList>
    </citation>
    <scope>NUCLEOTIDE SEQUENCE [LARGE SCALE GENOMIC DNA]</scope>
    <source>
        <strain evidence="11 12">AUSMDU00012717</strain>
    </source>
</reference>
<evidence type="ECO:0000259" key="10">
    <source>
        <dbReference type="Pfam" id="PF07730"/>
    </source>
</evidence>
<protein>
    <recommendedName>
        <fullName evidence="2">histidine kinase</fullName>
        <ecNumber evidence="2">2.7.13.3</ecNumber>
    </recommendedName>
</protein>
<feature type="transmembrane region" description="Helical" evidence="9">
    <location>
        <begin position="42"/>
        <end position="61"/>
    </location>
</feature>
<evidence type="ECO:0000256" key="5">
    <source>
        <dbReference type="ARBA" id="ARBA00022741"/>
    </source>
</evidence>
<feature type="transmembrane region" description="Helical" evidence="9">
    <location>
        <begin position="106"/>
        <end position="126"/>
    </location>
</feature>
<dbReference type="KEGG" id="nah:F5544_18810"/>
<keyword evidence="8" id="KW-0902">Two-component regulatory system</keyword>
<feature type="transmembrane region" description="Helical" evidence="9">
    <location>
        <begin position="68"/>
        <end position="86"/>
    </location>
</feature>
<dbReference type="EC" id="2.7.13.3" evidence="2"/>
<dbReference type="RefSeq" id="WP_167474416.1">
    <property type="nucleotide sequence ID" value="NZ_CP046172.1"/>
</dbReference>
<dbReference type="GO" id="GO:0016020">
    <property type="term" value="C:membrane"/>
    <property type="evidence" value="ECO:0007669"/>
    <property type="project" value="InterPro"/>
</dbReference>
<keyword evidence="7" id="KW-0067">ATP-binding</keyword>
<evidence type="ECO:0000256" key="4">
    <source>
        <dbReference type="ARBA" id="ARBA00022679"/>
    </source>
</evidence>
<keyword evidence="4" id="KW-0808">Transferase</keyword>
<keyword evidence="9" id="KW-0472">Membrane</keyword>
<keyword evidence="6 11" id="KW-0418">Kinase</keyword>